<feature type="signal peptide" evidence="7">
    <location>
        <begin position="1"/>
        <end position="31"/>
    </location>
</feature>
<dbReference type="Proteomes" id="UP001177140">
    <property type="component" value="Unassembled WGS sequence"/>
</dbReference>
<dbReference type="PANTHER" id="PTHR33491">
    <property type="entry name" value="OSJNBA0016N04.9 PROTEIN"/>
    <property type="match status" value="1"/>
</dbReference>
<evidence type="ECO:0000256" key="2">
    <source>
        <dbReference type="ARBA" id="ARBA00022536"/>
    </source>
</evidence>
<dbReference type="EMBL" id="JAJJMA010111802">
    <property type="protein sequence ID" value="MCL7031398.1"/>
    <property type="molecule type" value="Genomic_DNA"/>
</dbReference>
<dbReference type="PROSITE" id="PS01187">
    <property type="entry name" value="EGF_CA"/>
    <property type="match status" value="1"/>
</dbReference>
<gene>
    <name evidence="9" type="ORF">MKW94_007208</name>
</gene>
<dbReference type="CDD" id="cd00054">
    <property type="entry name" value="EGF_CA"/>
    <property type="match status" value="1"/>
</dbReference>
<feature type="domain" description="EGF-like" evidence="8">
    <location>
        <begin position="316"/>
        <end position="357"/>
    </location>
</feature>
<dbReference type="SMART" id="SM00179">
    <property type="entry name" value="EGF_CA"/>
    <property type="match status" value="1"/>
</dbReference>
<reference evidence="9" key="1">
    <citation type="submission" date="2022-03" db="EMBL/GenBank/DDBJ databases">
        <title>A functionally conserved STORR gene fusion in Papaver species that diverged 16.8 million years ago.</title>
        <authorList>
            <person name="Catania T."/>
        </authorList>
    </citation>
    <scope>NUCLEOTIDE SEQUENCE</scope>
    <source>
        <strain evidence="9">S-191538</strain>
    </source>
</reference>
<dbReference type="FunFam" id="2.10.25.10:FF:000038">
    <property type="entry name" value="Fibrillin 2"/>
    <property type="match status" value="1"/>
</dbReference>
<dbReference type="InterPro" id="IPR000742">
    <property type="entry name" value="EGF"/>
</dbReference>
<feature type="domain" description="EGF-like" evidence="8">
    <location>
        <begin position="275"/>
        <end position="315"/>
    </location>
</feature>
<dbReference type="Gene3D" id="2.10.25.10">
    <property type="entry name" value="Laminin"/>
    <property type="match status" value="2"/>
</dbReference>
<feature type="non-terminal residue" evidence="9">
    <location>
        <position position="1"/>
    </location>
</feature>
<organism evidence="9 10">
    <name type="scientific">Papaver nudicaule</name>
    <name type="common">Iceland poppy</name>
    <dbReference type="NCBI Taxonomy" id="74823"/>
    <lineage>
        <taxon>Eukaryota</taxon>
        <taxon>Viridiplantae</taxon>
        <taxon>Streptophyta</taxon>
        <taxon>Embryophyta</taxon>
        <taxon>Tracheophyta</taxon>
        <taxon>Spermatophyta</taxon>
        <taxon>Magnoliopsida</taxon>
        <taxon>Ranunculales</taxon>
        <taxon>Papaveraceae</taxon>
        <taxon>Papaveroideae</taxon>
        <taxon>Papaver</taxon>
    </lineage>
</organism>
<feature type="disulfide bond" evidence="6">
    <location>
        <begin position="283"/>
        <end position="300"/>
    </location>
</feature>
<dbReference type="InterPro" id="IPR025287">
    <property type="entry name" value="WAK_GUB"/>
</dbReference>
<evidence type="ECO:0000259" key="8">
    <source>
        <dbReference type="PROSITE" id="PS50026"/>
    </source>
</evidence>
<dbReference type="Pfam" id="PF13947">
    <property type="entry name" value="GUB_WAK_bind"/>
    <property type="match status" value="1"/>
</dbReference>
<comment type="subcellular location">
    <subcellularLocation>
        <location evidence="1">Membrane</location>
        <topology evidence="1">Single-pass membrane protein</topology>
    </subcellularLocation>
</comment>
<keyword evidence="5 6" id="KW-1015">Disulfide bond</keyword>
<evidence type="ECO:0000256" key="6">
    <source>
        <dbReference type="PROSITE-ProRule" id="PRU00076"/>
    </source>
</evidence>
<name>A0AA41VAR4_PAPNU</name>
<dbReference type="GO" id="GO:0005509">
    <property type="term" value="F:calcium ion binding"/>
    <property type="evidence" value="ECO:0007669"/>
    <property type="project" value="InterPro"/>
</dbReference>
<evidence type="ECO:0000313" key="10">
    <source>
        <dbReference type="Proteomes" id="UP001177140"/>
    </source>
</evidence>
<dbReference type="GO" id="GO:0030247">
    <property type="term" value="F:polysaccharide binding"/>
    <property type="evidence" value="ECO:0007669"/>
    <property type="project" value="InterPro"/>
</dbReference>
<evidence type="ECO:0000256" key="4">
    <source>
        <dbReference type="ARBA" id="ARBA00022737"/>
    </source>
</evidence>
<dbReference type="Pfam" id="PF07645">
    <property type="entry name" value="EGF_CA"/>
    <property type="match status" value="1"/>
</dbReference>
<evidence type="ECO:0000256" key="3">
    <source>
        <dbReference type="ARBA" id="ARBA00022729"/>
    </source>
</evidence>
<dbReference type="PROSITE" id="PS50026">
    <property type="entry name" value="EGF_3"/>
    <property type="match status" value="2"/>
</dbReference>
<dbReference type="GO" id="GO:0016020">
    <property type="term" value="C:membrane"/>
    <property type="evidence" value="ECO:0007669"/>
    <property type="project" value="UniProtKB-SubCell"/>
</dbReference>
<dbReference type="SUPFAM" id="SSF57196">
    <property type="entry name" value="EGF/Laminin"/>
    <property type="match status" value="1"/>
</dbReference>
<keyword evidence="4" id="KW-0677">Repeat</keyword>
<proteinExistence type="predicted"/>
<comment type="caution">
    <text evidence="9">The sequence shown here is derived from an EMBL/GenBank/DDBJ whole genome shotgun (WGS) entry which is preliminary data.</text>
</comment>
<feature type="chain" id="PRO_5041318355" description="EGF-like domain-containing protein" evidence="7">
    <location>
        <begin position="32"/>
        <end position="378"/>
    </location>
</feature>
<keyword evidence="3 7" id="KW-0732">Signal</keyword>
<dbReference type="InterPro" id="IPR000152">
    <property type="entry name" value="EGF-type_Asp/Asn_hydroxyl_site"/>
</dbReference>
<sequence>MLSSRSLHFLHNLQLYLFPMLIILFLSSLSASESASSTSTTYTNSSSIAKPGCQEKCGNISIPYPFGIGSPNCYHDKAFEITCTNVLQGPAPLLQLNILYPSQVLELTQDYVKFMGWSLQNCYNKTSGKGEWPVAPLPYLAEDSPFTFSSTRSKLTGVGCDIFAYIPVENGKNYVSGCASFCAKSNAGKLKSCSGGNGCCQTDTPKGLKSFLIQVQSINTNNRSWIDNPCSQAVVIDRTYTGNYLDGSMKSISNVTSVPMVLDWAIGNISCSEAKRNRASYACREHSECFDSDNGPGYRCNCSSGYTGNPYIGCQDINECKENSNKSTLCIKGTTCTNTPGSYSCLCPPGHHGDGRTVLGVGCTPDSKRIPVAMVVSL</sequence>
<dbReference type="SMART" id="SM00181">
    <property type="entry name" value="EGF"/>
    <property type="match status" value="2"/>
</dbReference>
<evidence type="ECO:0000256" key="5">
    <source>
        <dbReference type="ARBA" id="ARBA00023157"/>
    </source>
</evidence>
<dbReference type="AlphaFoldDB" id="A0AA41VAR4"/>
<evidence type="ECO:0000256" key="7">
    <source>
        <dbReference type="SAM" id="SignalP"/>
    </source>
</evidence>
<dbReference type="PROSITE" id="PS01186">
    <property type="entry name" value="EGF_2"/>
    <property type="match status" value="1"/>
</dbReference>
<keyword evidence="10" id="KW-1185">Reference proteome</keyword>
<dbReference type="InterPro" id="IPR018097">
    <property type="entry name" value="EGF_Ca-bd_CS"/>
</dbReference>
<dbReference type="InterPro" id="IPR001881">
    <property type="entry name" value="EGF-like_Ca-bd_dom"/>
</dbReference>
<comment type="caution">
    <text evidence="6">Lacks conserved residue(s) required for the propagation of feature annotation.</text>
</comment>
<dbReference type="PROSITE" id="PS00010">
    <property type="entry name" value="ASX_HYDROXYL"/>
    <property type="match status" value="1"/>
</dbReference>
<evidence type="ECO:0000256" key="1">
    <source>
        <dbReference type="ARBA" id="ARBA00004167"/>
    </source>
</evidence>
<keyword evidence="2 6" id="KW-0245">EGF-like domain</keyword>
<protein>
    <recommendedName>
        <fullName evidence="8">EGF-like domain-containing protein</fullName>
    </recommendedName>
</protein>
<accession>A0AA41VAR4</accession>
<dbReference type="InterPro" id="IPR049883">
    <property type="entry name" value="NOTCH1_EGF-like"/>
</dbReference>
<evidence type="ECO:0000313" key="9">
    <source>
        <dbReference type="EMBL" id="MCL7031398.1"/>
    </source>
</evidence>